<dbReference type="InterPro" id="IPR004705">
    <property type="entry name" value="Cation/H_exchanger_CPA1_bac"/>
</dbReference>
<dbReference type="STRING" id="445961.IW15_16835"/>
<dbReference type="GO" id="GO:0005886">
    <property type="term" value="C:plasma membrane"/>
    <property type="evidence" value="ECO:0007669"/>
    <property type="project" value="UniProtKB-SubCell"/>
</dbReference>
<feature type="transmembrane region" description="Helical" evidence="10">
    <location>
        <begin position="265"/>
        <end position="285"/>
    </location>
</feature>
<dbReference type="NCBIfam" id="TIGR00831">
    <property type="entry name" value="a_cpa1"/>
    <property type="match status" value="1"/>
</dbReference>
<feature type="transmembrane region" description="Helical" evidence="10">
    <location>
        <begin position="350"/>
        <end position="372"/>
    </location>
</feature>
<feature type="transmembrane region" description="Helical" evidence="10">
    <location>
        <begin position="6"/>
        <end position="22"/>
    </location>
</feature>
<dbReference type="RefSeq" id="WP_034713459.1">
    <property type="nucleotide sequence ID" value="NZ_JAODPJ010000001.1"/>
</dbReference>
<organism evidence="12 13">
    <name type="scientific">Chryseobacterium soli</name>
    <dbReference type="NCBI Taxonomy" id="445961"/>
    <lineage>
        <taxon>Bacteria</taxon>
        <taxon>Pseudomonadati</taxon>
        <taxon>Bacteroidota</taxon>
        <taxon>Flavobacteriia</taxon>
        <taxon>Flavobacteriales</taxon>
        <taxon>Weeksellaceae</taxon>
        <taxon>Chryseobacterium group</taxon>
        <taxon>Chryseobacterium</taxon>
    </lineage>
</organism>
<keyword evidence="5 10" id="KW-1133">Transmembrane helix</keyword>
<dbReference type="Pfam" id="PF00999">
    <property type="entry name" value="Na_H_Exchanger"/>
    <property type="match status" value="1"/>
</dbReference>
<accession>A0A086A3Y8</accession>
<name>A0A086A3Y8_9FLAO</name>
<dbReference type="GO" id="GO:0051453">
    <property type="term" value="P:regulation of intracellular pH"/>
    <property type="evidence" value="ECO:0007669"/>
    <property type="project" value="TreeGrafter"/>
</dbReference>
<evidence type="ECO:0000256" key="1">
    <source>
        <dbReference type="ARBA" id="ARBA00004651"/>
    </source>
</evidence>
<evidence type="ECO:0000259" key="11">
    <source>
        <dbReference type="Pfam" id="PF00999"/>
    </source>
</evidence>
<feature type="transmembrane region" description="Helical" evidence="10">
    <location>
        <begin position="384"/>
        <end position="408"/>
    </location>
</feature>
<keyword evidence="6 10" id="KW-0915">Sodium</keyword>
<dbReference type="InterPro" id="IPR018422">
    <property type="entry name" value="Cation/H_exchanger_CPA1"/>
</dbReference>
<evidence type="ECO:0000256" key="8">
    <source>
        <dbReference type="ARBA" id="ARBA00023136"/>
    </source>
</evidence>
<dbReference type="Proteomes" id="UP000028705">
    <property type="component" value="Unassembled WGS sequence"/>
</dbReference>
<gene>
    <name evidence="12" type="ORF">IW15_16835</name>
</gene>
<keyword evidence="10" id="KW-0050">Antiport</keyword>
<evidence type="ECO:0000256" key="9">
    <source>
        <dbReference type="ARBA" id="ARBA00023201"/>
    </source>
</evidence>
<evidence type="ECO:0000256" key="10">
    <source>
        <dbReference type="RuleBase" id="RU366002"/>
    </source>
</evidence>
<keyword evidence="4 10" id="KW-0812">Transmembrane</keyword>
<dbReference type="OrthoDB" id="9809206at2"/>
<evidence type="ECO:0000256" key="6">
    <source>
        <dbReference type="ARBA" id="ARBA00023053"/>
    </source>
</evidence>
<dbReference type="GO" id="GO:0015386">
    <property type="term" value="F:potassium:proton antiporter activity"/>
    <property type="evidence" value="ECO:0007669"/>
    <property type="project" value="TreeGrafter"/>
</dbReference>
<feature type="transmembrane region" description="Helical" evidence="10">
    <location>
        <begin position="84"/>
        <end position="107"/>
    </location>
</feature>
<evidence type="ECO:0000313" key="12">
    <source>
        <dbReference type="EMBL" id="KFF11402.1"/>
    </source>
</evidence>
<evidence type="ECO:0000256" key="2">
    <source>
        <dbReference type="ARBA" id="ARBA00022448"/>
    </source>
</evidence>
<feature type="transmembrane region" description="Helical" evidence="10">
    <location>
        <begin position="113"/>
        <end position="137"/>
    </location>
</feature>
<protein>
    <submittedName>
        <fullName evidence="12">Sodium:hydrogen antiporter</fullName>
    </submittedName>
</protein>
<evidence type="ECO:0000256" key="7">
    <source>
        <dbReference type="ARBA" id="ARBA00023065"/>
    </source>
</evidence>
<feature type="domain" description="Cation/H+ exchanger transmembrane" evidence="11">
    <location>
        <begin position="13"/>
        <end position="409"/>
    </location>
</feature>
<dbReference type="PANTHER" id="PTHR10110">
    <property type="entry name" value="SODIUM/HYDROGEN EXCHANGER"/>
    <property type="match status" value="1"/>
</dbReference>
<dbReference type="Gene3D" id="6.10.140.1330">
    <property type="match status" value="1"/>
</dbReference>
<dbReference type="GO" id="GO:0015385">
    <property type="term" value="F:sodium:proton antiporter activity"/>
    <property type="evidence" value="ECO:0007669"/>
    <property type="project" value="InterPro"/>
</dbReference>
<comment type="caution">
    <text evidence="12">The sequence shown here is derived from an EMBL/GenBank/DDBJ whole genome shotgun (WGS) entry which is preliminary data.</text>
</comment>
<dbReference type="AlphaFoldDB" id="A0A086A3Y8"/>
<keyword evidence="13" id="KW-1185">Reference proteome</keyword>
<dbReference type="PANTHER" id="PTHR10110:SF86">
    <property type="entry name" value="SODIUM_HYDROGEN EXCHANGER 7"/>
    <property type="match status" value="1"/>
</dbReference>
<feature type="transmembrane region" description="Helical" evidence="10">
    <location>
        <begin position="183"/>
        <end position="202"/>
    </location>
</feature>
<dbReference type="InterPro" id="IPR006153">
    <property type="entry name" value="Cation/H_exchanger_TM"/>
</dbReference>
<feature type="transmembrane region" description="Helical" evidence="10">
    <location>
        <begin position="29"/>
        <end position="49"/>
    </location>
</feature>
<dbReference type="eggNOG" id="COG0025">
    <property type="taxonomic scope" value="Bacteria"/>
</dbReference>
<evidence type="ECO:0000256" key="3">
    <source>
        <dbReference type="ARBA" id="ARBA00022475"/>
    </source>
</evidence>
<keyword evidence="2 10" id="KW-0813">Transport</keyword>
<keyword evidence="7 10" id="KW-0406">Ion transport</keyword>
<keyword evidence="8 10" id="KW-0472">Membrane</keyword>
<dbReference type="EMBL" id="JPRH01000007">
    <property type="protein sequence ID" value="KFF11402.1"/>
    <property type="molecule type" value="Genomic_DNA"/>
</dbReference>
<proteinExistence type="inferred from homology"/>
<evidence type="ECO:0000313" key="13">
    <source>
        <dbReference type="Proteomes" id="UP000028705"/>
    </source>
</evidence>
<dbReference type="GO" id="GO:0098719">
    <property type="term" value="P:sodium ion import across plasma membrane"/>
    <property type="evidence" value="ECO:0007669"/>
    <property type="project" value="TreeGrafter"/>
</dbReference>
<comment type="function">
    <text evidence="10">Na(+)/H(+) antiporter that extrudes sodium in exchange for external protons.</text>
</comment>
<comment type="similarity">
    <text evidence="10">Belongs to the monovalent cation:proton antiporter 1 (CPA1) transporter (TC 2.A.36) family.</text>
</comment>
<reference evidence="12 13" key="1">
    <citation type="submission" date="2014-07" db="EMBL/GenBank/DDBJ databases">
        <title>Genome of Chryseobacterium soli DSM 19298.</title>
        <authorList>
            <person name="Stropko S.J."/>
            <person name="Pipes S.E."/>
            <person name="Newman J."/>
        </authorList>
    </citation>
    <scope>NUCLEOTIDE SEQUENCE [LARGE SCALE GENOMIC DNA]</scope>
    <source>
        <strain evidence="12 13">DSM 19298</strain>
    </source>
</reference>
<keyword evidence="3 10" id="KW-1003">Cell membrane</keyword>
<feature type="transmembrane region" description="Helical" evidence="10">
    <location>
        <begin position="158"/>
        <end position="177"/>
    </location>
</feature>
<sequence>MIEHFQFYLSLIVAIILLIMLANKIKVAYPVLLVVAGLLISFIPGIPAIHIDPELIFIIFLPPLLYEAAWSISWKELWKWRRIIGSFAFVVVFLTAISVAFVANYFIPGFSLALGFLLGGIVSPPDAVSASAILKFVKIPKRMSSILEGESLLNDASSLIILRFALIAVATGQFIWYEAAFSFSWMVIGGTGVGLLIGWLFMKAHKYLPTDASMDTILTIVAPYAMYIAAEEVHSSGVLAVVSGGLLLSNRRHRFLSASSRLRGINVWESLVFVLNGLVFLLIGLDLPEIVSGLGGVSVSAAIGYGLLITAVLIVVRILSAYGAVIVTLIARNFITVADTRSPGFKAPLIMGWTGMRGVVSLAAALSIPTKLYVGGPDFPQRNLILFITFIVILTTLLLQGLSLPYLIKKINLPSFNDHLPDEESDELIKREMSRFALDHLTDHYGEVLVKSPFLQQLHEKWKIKVDEDTDVKLTPEIKNAYLDVLDKQRMWLIEQNHDNDQRFDEDIIRKHLMKIDLEEERILLMH</sequence>
<feature type="transmembrane region" description="Helical" evidence="10">
    <location>
        <begin position="55"/>
        <end position="72"/>
    </location>
</feature>
<evidence type="ECO:0000256" key="5">
    <source>
        <dbReference type="ARBA" id="ARBA00022989"/>
    </source>
</evidence>
<evidence type="ECO:0000256" key="4">
    <source>
        <dbReference type="ARBA" id="ARBA00022692"/>
    </source>
</evidence>
<comment type="subcellular location">
    <subcellularLocation>
        <location evidence="1 10">Cell membrane</location>
        <topology evidence="1 10">Multi-pass membrane protein</topology>
    </subcellularLocation>
</comment>
<feature type="transmembrane region" description="Helical" evidence="10">
    <location>
        <begin position="305"/>
        <end position="330"/>
    </location>
</feature>
<keyword evidence="9 10" id="KW-0739">Sodium transport</keyword>